<evidence type="ECO:0000256" key="1">
    <source>
        <dbReference type="SAM" id="MobiDB-lite"/>
    </source>
</evidence>
<comment type="caution">
    <text evidence="2">The sequence shown here is derived from an EMBL/GenBank/DDBJ whole genome shotgun (WGS) entry which is preliminary data.</text>
</comment>
<sequence length="158" mass="17034">MLEAPPQLRCQRHPCSNEPADLPELIVSRTDRRTEPGSPHADSGQEQRTAHGKTSGPASAGRFPGNAADRTKIAGRRITAGLERMQGGGDLHIPLRVNLNLLFLLVSQVAAGDPCGVLHLRPGPASGSDKKLQSWAWRHRFPLSGQELVTRDQAAAPF</sequence>
<evidence type="ECO:0000313" key="2">
    <source>
        <dbReference type="EMBL" id="MEQ2218774.1"/>
    </source>
</evidence>
<keyword evidence="3" id="KW-1185">Reference proteome</keyword>
<dbReference type="Proteomes" id="UP001434883">
    <property type="component" value="Unassembled WGS sequence"/>
</dbReference>
<name>A0ABV0SES6_9TELE</name>
<organism evidence="2 3">
    <name type="scientific">Xenoophorus captivus</name>
    <dbReference type="NCBI Taxonomy" id="1517983"/>
    <lineage>
        <taxon>Eukaryota</taxon>
        <taxon>Metazoa</taxon>
        <taxon>Chordata</taxon>
        <taxon>Craniata</taxon>
        <taxon>Vertebrata</taxon>
        <taxon>Euteleostomi</taxon>
        <taxon>Actinopterygii</taxon>
        <taxon>Neopterygii</taxon>
        <taxon>Teleostei</taxon>
        <taxon>Neoteleostei</taxon>
        <taxon>Acanthomorphata</taxon>
        <taxon>Ovalentaria</taxon>
        <taxon>Atherinomorphae</taxon>
        <taxon>Cyprinodontiformes</taxon>
        <taxon>Goodeidae</taxon>
        <taxon>Xenoophorus</taxon>
    </lineage>
</organism>
<evidence type="ECO:0000313" key="3">
    <source>
        <dbReference type="Proteomes" id="UP001434883"/>
    </source>
</evidence>
<dbReference type="EMBL" id="JAHRIN010077542">
    <property type="protein sequence ID" value="MEQ2218774.1"/>
    <property type="molecule type" value="Genomic_DNA"/>
</dbReference>
<protein>
    <submittedName>
        <fullName evidence="2">Uncharacterized protein</fullName>
    </submittedName>
</protein>
<accession>A0ABV0SES6</accession>
<proteinExistence type="predicted"/>
<gene>
    <name evidence="2" type="ORF">XENOCAPTIV_007964</name>
</gene>
<feature type="region of interest" description="Disordered" evidence="1">
    <location>
        <begin position="1"/>
        <end position="72"/>
    </location>
</feature>
<reference evidence="2 3" key="1">
    <citation type="submission" date="2021-06" db="EMBL/GenBank/DDBJ databases">
        <authorList>
            <person name="Palmer J.M."/>
        </authorList>
    </citation>
    <scope>NUCLEOTIDE SEQUENCE [LARGE SCALE GENOMIC DNA]</scope>
    <source>
        <strain evidence="2 3">XC_2019</strain>
        <tissue evidence="2">Muscle</tissue>
    </source>
</reference>